<evidence type="ECO:0000259" key="5">
    <source>
        <dbReference type="Pfam" id="PF10145"/>
    </source>
</evidence>
<feature type="compositionally biased region" description="Polar residues" evidence="3">
    <location>
        <begin position="1258"/>
        <end position="1267"/>
    </location>
</feature>
<keyword evidence="4" id="KW-1133">Transmembrane helix</keyword>
<dbReference type="Pfam" id="PF10145">
    <property type="entry name" value="PhageMin_Tail"/>
    <property type="match status" value="1"/>
</dbReference>
<accession>A0A926RVD9</accession>
<feature type="coiled-coil region" evidence="2">
    <location>
        <begin position="59"/>
        <end position="184"/>
    </location>
</feature>
<sequence>MADAVLGRIRGEVTLDSKGFNRGISQINQQLRVAKSAFESTSAKVKAFGGTTEQVQLQAKALARQMDLQRQKVSMLQQAHQEYSQKLGTESKQAQQLATQLNKAKTALTNMQGAYQRINNQLDSTTEQQKRYNKALEQLEQKMRLQQSTFKAATAQARAFGNANDQAKVQISGLNQQIDLQRKKVSLLSLALKEAQSKYGSNSAQAREAAVRLNEARAGLSNLQGSLRQVGTQFSRQSASIKRFNQNLFGIKDDAIETGIALGVMSGAIAVAMGSSIKKAADFEAQLSSVKAITGASADEMNKYKDLALQMGKQTKYSAVESAQGIEELAKAGVTTQQIMSGGLKGALDLAAAGELELAEAAQIASTALNAFRDDNLSVSASADILAGAATSSATDIREMQFGLSQVAAVASGAGLSFKDTSTALATFAKNGLKGSDAGTSLKTMLLNLSPSTKEATAEMKKLGIITKDGQNQFYEANGEIKSFDKIAGVLQKQLKNLSSEQRTQALKTMFGTDAIRAANIAFKEGEEGVTKMSKAMSKTTAADMAKTRMDNLKGTVEELRGAFETAQIELGTAFLPVLKELTEGLKGAVEWFSNLNPTTKEAIGIFAGVSAGVLALGAAVAGIIAISNPFTLAIGGAALALGGLTAANHSLTSNMEKAKEDTMRFGSGVSEGTKKAAKGYMDLRDTALVNLAKLRVASGAEAEKIVKETVAIFAQMGDEITSALNEDKINVQKAAASLLSQVPEALKPAVEKVTDNAIKAIDTQIKRMQEADAIILKGLVEYDGVIKKMPAKLAKAYQQSLEDLEQNSRVFVQKVSDMKGYMENITAEQGKITAQGAKKWVADIQAAYKQAETAARNWGKEQKAVLEKQFANGNITKKEYDQVLKIIELGEAEKISIAKDSRAKAIKELEKSLSEEANLIDLKTGEMIKGREELYTGMIESQESILERGKEKNREYFQSLIGDADKTSKEVKKKQAELIKTYGDMGTASVEKLASIIEKGGETAQLAAQTLAIKTRDGFKIDLGDAGMVSVQTFIDGLKSGEYDARDVSIAHMNQLRSIYGSGQFTAEGIKAVETFTNGLKSKPPATIAEQMGLDLKSKMEIDLGPYGTVTAQSFAEGLSNGTYSFDAVYAYFQGQLKQGMKFDLSAEGKANIDTLLLGMQTKAIDVQNAAGLLGLDIKSKVKVDLGPEGQQTVASLLSGLQTGKIDIQTFSTGVQQLIKEGAKIDLTAAGQNTMTTQAAGMAEAKPEVLRMAKSASTGVESTLGATTDGGGGKKSGRELSAGIGSQIPAIAKMSERSSSIVKSNLGRTTDGGGGAKAGGTFVRGISSTRGQASNAASSVSSAAKNNLKVSGTYGLGNNAASGLASGIRGGKWGVISAARSIASSVWSTMKNTLAIRSPSRKTMQLGKYAALGLAKGMQANVAQVERVSDRLAMAAMPNIRPLQAPLTPGALSNAVQQITQHVTVPVTFAFNRDVFFRERSDINYLVEEVGKMLEQTDLLNNRAKGVTAFG</sequence>
<evidence type="ECO:0000313" key="7">
    <source>
        <dbReference type="Proteomes" id="UP000661691"/>
    </source>
</evidence>
<feature type="transmembrane region" description="Helical" evidence="4">
    <location>
        <begin position="633"/>
        <end position="652"/>
    </location>
</feature>
<gene>
    <name evidence="6" type="ORF">IC620_15305</name>
</gene>
<evidence type="ECO:0000256" key="1">
    <source>
        <dbReference type="ARBA" id="ARBA00022612"/>
    </source>
</evidence>
<dbReference type="PANTHER" id="PTHR37813:SF1">
    <property type="entry name" value="FELS-2 PROPHAGE PROTEIN"/>
    <property type="match status" value="1"/>
</dbReference>
<evidence type="ECO:0000256" key="3">
    <source>
        <dbReference type="SAM" id="MobiDB-lite"/>
    </source>
</evidence>
<keyword evidence="7" id="KW-1185">Reference proteome</keyword>
<protein>
    <submittedName>
        <fullName evidence="6">Phage tail tape measure protein</fullName>
    </submittedName>
</protein>
<reference evidence="7" key="1">
    <citation type="submission" date="2022-10" db="EMBL/GenBank/DDBJ databases">
        <title>A novel bacterium of genus Hazenella, isolated from South China Sea.</title>
        <authorList>
            <person name="Huang H."/>
            <person name="Mo K."/>
            <person name="Hu Y."/>
        </authorList>
    </citation>
    <scope>NUCLEOTIDE SEQUENCE [LARGE SCALE GENOMIC DNA]</scope>
    <source>
        <strain evidence="7">IB182357</strain>
    </source>
</reference>
<keyword evidence="2" id="KW-0175">Coiled coil</keyword>
<name>A0A926RVD9_9BACL</name>
<dbReference type="RefSeq" id="WP_191142709.1">
    <property type="nucleotide sequence ID" value="NZ_JACXAH010000036.1"/>
</dbReference>
<keyword evidence="1" id="KW-1188">Viral release from host cell</keyword>
<dbReference type="Proteomes" id="UP000661691">
    <property type="component" value="Unassembled WGS sequence"/>
</dbReference>
<evidence type="ECO:0000313" key="6">
    <source>
        <dbReference type="EMBL" id="MBD1373712.1"/>
    </source>
</evidence>
<feature type="region of interest" description="Disordered" evidence="3">
    <location>
        <begin position="1258"/>
        <end position="1280"/>
    </location>
</feature>
<keyword evidence="4" id="KW-0472">Membrane</keyword>
<evidence type="ECO:0000256" key="2">
    <source>
        <dbReference type="SAM" id="Coils"/>
    </source>
</evidence>
<comment type="caution">
    <text evidence="6">The sequence shown here is derived from an EMBL/GenBank/DDBJ whole genome shotgun (WGS) entry which is preliminary data.</text>
</comment>
<dbReference type="InterPro" id="IPR010090">
    <property type="entry name" value="Phage_tape_meas"/>
</dbReference>
<feature type="coiled-coil region" evidence="2">
    <location>
        <begin position="543"/>
        <end position="570"/>
    </location>
</feature>
<dbReference type="PANTHER" id="PTHR37813">
    <property type="entry name" value="FELS-2 PROPHAGE PROTEIN"/>
    <property type="match status" value="1"/>
</dbReference>
<dbReference type="EMBL" id="JACXAH010000036">
    <property type="protein sequence ID" value="MBD1373712.1"/>
    <property type="molecule type" value="Genomic_DNA"/>
</dbReference>
<keyword evidence="4" id="KW-0812">Transmembrane</keyword>
<dbReference type="NCBIfam" id="TIGR01760">
    <property type="entry name" value="tape_meas_TP901"/>
    <property type="match status" value="1"/>
</dbReference>
<evidence type="ECO:0000256" key="4">
    <source>
        <dbReference type="SAM" id="Phobius"/>
    </source>
</evidence>
<organism evidence="6 7">
    <name type="scientific">Polycladospora coralii</name>
    <dbReference type="NCBI Taxonomy" id="2771432"/>
    <lineage>
        <taxon>Bacteria</taxon>
        <taxon>Bacillati</taxon>
        <taxon>Bacillota</taxon>
        <taxon>Bacilli</taxon>
        <taxon>Bacillales</taxon>
        <taxon>Thermoactinomycetaceae</taxon>
        <taxon>Polycladospora</taxon>
    </lineage>
</organism>
<dbReference type="SUPFAM" id="SSF57997">
    <property type="entry name" value="Tropomyosin"/>
    <property type="match status" value="1"/>
</dbReference>
<proteinExistence type="predicted"/>
<feature type="domain" description="Phage tail tape measure protein" evidence="5">
    <location>
        <begin position="306"/>
        <end position="512"/>
    </location>
</feature>
<feature type="transmembrane region" description="Helical" evidence="4">
    <location>
        <begin position="603"/>
        <end position="626"/>
    </location>
</feature>